<protein>
    <submittedName>
        <fullName evidence="1">Uncharacterized protein</fullName>
    </submittedName>
</protein>
<gene>
    <name evidence="1" type="ORF">FGO68_gene15226</name>
</gene>
<evidence type="ECO:0000313" key="2">
    <source>
        <dbReference type="Proteomes" id="UP000785679"/>
    </source>
</evidence>
<sequence length="89" mass="10808">MQSLMCSWSSTTQRYCSWVHLHQAHRQVRRESRQWSKRAQRPWKASCLLKWKRTKAKITEQRYTVDDCRALMPLTRWTCQALVPRPLSF</sequence>
<dbReference type="AlphaFoldDB" id="A0A8J8NNV5"/>
<keyword evidence="2" id="KW-1185">Reference proteome</keyword>
<name>A0A8J8NNV5_HALGN</name>
<dbReference type="Proteomes" id="UP000785679">
    <property type="component" value="Unassembled WGS sequence"/>
</dbReference>
<dbReference type="EMBL" id="RRYP01009905">
    <property type="protein sequence ID" value="TNV78751.1"/>
    <property type="molecule type" value="Genomic_DNA"/>
</dbReference>
<reference evidence="1" key="1">
    <citation type="submission" date="2019-06" db="EMBL/GenBank/DDBJ databases">
        <authorList>
            <person name="Zheng W."/>
        </authorList>
    </citation>
    <scope>NUCLEOTIDE SEQUENCE</scope>
    <source>
        <strain evidence="1">QDHG01</strain>
    </source>
</reference>
<evidence type="ECO:0000313" key="1">
    <source>
        <dbReference type="EMBL" id="TNV78751.1"/>
    </source>
</evidence>
<proteinExistence type="predicted"/>
<comment type="caution">
    <text evidence="1">The sequence shown here is derived from an EMBL/GenBank/DDBJ whole genome shotgun (WGS) entry which is preliminary data.</text>
</comment>
<accession>A0A8J8NNV5</accession>
<organism evidence="1 2">
    <name type="scientific">Halteria grandinella</name>
    <dbReference type="NCBI Taxonomy" id="5974"/>
    <lineage>
        <taxon>Eukaryota</taxon>
        <taxon>Sar</taxon>
        <taxon>Alveolata</taxon>
        <taxon>Ciliophora</taxon>
        <taxon>Intramacronucleata</taxon>
        <taxon>Spirotrichea</taxon>
        <taxon>Stichotrichia</taxon>
        <taxon>Sporadotrichida</taxon>
        <taxon>Halteriidae</taxon>
        <taxon>Halteria</taxon>
    </lineage>
</organism>